<reference evidence="1 2" key="1">
    <citation type="submission" date="2015-07" db="EMBL/GenBank/DDBJ databases">
        <title>The genome of Pseudoloma neurophilia, a relevant intracellular parasite of the zebrafish.</title>
        <authorList>
            <person name="Ndikumana S."/>
            <person name="Pelin A."/>
            <person name="Sanders J."/>
            <person name="Corradi N."/>
        </authorList>
    </citation>
    <scope>NUCLEOTIDE SEQUENCE [LARGE SCALE GENOMIC DNA]</scope>
    <source>
        <strain evidence="1 2">MK1</strain>
    </source>
</reference>
<keyword evidence="2" id="KW-1185">Reference proteome</keyword>
<dbReference type="VEuPathDB" id="MicrosporidiaDB:M153_17560002361"/>
<evidence type="ECO:0000313" key="2">
    <source>
        <dbReference type="Proteomes" id="UP000051530"/>
    </source>
</evidence>
<evidence type="ECO:0000313" key="1">
    <source>
        <dbReference type="EMBL" id="KRH93024.1"/>
    </source>
</evidence>
<sequence>MNEDIISHFKNWSKRNNLCIFKFSKFKIIFFKVILFRLIKVSF</sequence>
<protein>
    <submittedName>
        <fullName evidence="1">Uncharacterized protein</fullName>
    </submittedName>
</protein>
<name>A0A0R0M2J7_9MICR</name>
<dbReference type="EMBL" id="LGUB01000527">
    <property type="protein sequence ID" value="KRH93024.1"/>
    <property type="molecule type" value="Genomic_DNA"/>
</dbReference>
<proteinExistence type="predicted"/>
<dbReference type="Proteomes" id="UP000051530">
    <property type="component" value="Unassembled WGS sequence"/>
</dbReference>
<comment type="caution">
    <text evidence="1">The sequence shown here is derived from an EMBL/GenBank/DDBJ whole genome shotgun (WGS) entry which is preliminary data.</text>
</comment>
<dbReference type="AlphaFoldDB" id="A0A0R0M2J7"/>
<accession>A0A0R0M2J7</accession>
<gene>
    <name evidence="1" type="ORF">M153_17560002361</name>
</gene>
<organism evidence="1 2">
    <name type="scientific">Pseudoloma neurophilia</name>
    <dbReference type="NCBI Taxonomy" id="146866"/>
    <lineage>
        <taxon>Eukaryota</taxon>
        <taxon>Fungi</taxon>
        <taxon>Fungi incertae sedis</taxon>
        <taxon>Microsporidia</taxon>
        <taxon>Pseudoloma</taxon>
    </lineage>
</organism>